<proteinExistence type="predicted"/>
<reference evidence="1" key="1">
    <citation type="submission" date="2022-04" db="EMBL/GenBank/DDBJ databases">
        <title>Jade perch genome.</title>
        <authorList>
            <person name="Chao B."/>
        </authorList>
    </citation>
    <scope>NUCLEOTIDE SEQUENCE</scope>
    <source>
        <strain evidence="1">CB-2022</strain>
    </source>
</reference>
<dbReference type="Proteomes" id="UP000831701">
    <property type="component" value="Chromosome 18"/>
</dbReference>
<evidence type="ECO:0000313" key="1">
    <source>
        <dbReference type="EMBL" id="KAI3358409.1"/>
    </source>
</evidence>
<accession>A0ACB8VSC4</accession>
<name>A0ACB8VSC4_9TELE</name>
<dbReference type="EMBL" id="CM041548">
    <property type="protein sequence ID" value="KAI3358409.1"/>
    <property type="molecule type" value="Genomic_DNA"/>
</dbReference>
<keyword evidence="2" id="KW-1185">Reference proteome</keyword>
<sequence>MAASARSVQRALRTAMSPSVVVVLGATGTGKSKLAIEIGKRLQGEIISADSMQVGGAAGHGEDFCSIVALTTTDGAWLVTQTHIQVYQGLDIITNKVTAEECVRPVQTSHDQLRGPVSEHLHGGGLQEQSPGSHILSWKHVKVEQYFPEREGGRGAMANVDSSLLNTTQVPSLTHSNIDDMHSRNKLPIIVGGTNYYIESLLWRVLVDTGQENEESRDGGDGAPSRKLELEKLGGAELHRRLMEVDPKMAAMLHPNDKRKIARSLQIHKETGIPHSHWLEEQRGQKGGNGLGGPLRYPDPCIFWLHADMEALDKRLDARVDEMLSAGLIEELRDFHVRYNQQKVHDDSQDYQHGIFQSIGFKEFHDYLTAPESSTQQERDTLRDKGIEALKIATRRYAHANRINGSVTASLNVRPGDSVPAVYGLDVTDVSRWEETVLNPALQILDSLSKGEEPIIAPIRVQGAGQRNKRSRHSCDLCDKVIIGDLEWTVHLKSKKHRYHVKKKKRESDGACDQSQPTAAPPASAAEMVESLSKDSCVAVAPGCSETSQESSQDTRTAHEEVPVTS</sequence>
<evidence type="ECO:0000313" key="2">
    <source>
        <dbReference type="Proteomes" id="UP000831701"/>
    </source>
</evidence>
<organism evidence="1 2">
    <name type="scientific">Scortum barcoo</name>
    <name type="common">barcoo grunter</name>
    <dbReference type="NCBI Taxonomy" id="214431"/>
    <lineage>
        <taxon>Eukaryota</taxon>
        <taxon>Metazoa</taxon>
        <taxon>Chordata</taxon>
        <taxon>Craniata</taxon>
        <taxon>Vertebrata</taxon>
        <taxon>Euteleostomi</taxon>
        <taxon>Actinopterygii</taxon>
        <taxon>Neopterygii</taxon>
        <taxon>Teleostei</taxon>
        <taxon>Neoteleostei</taxon>
        <taxon>Acanthomorphata</taxon>
        <taxon>Eupercaria</taxon>
        <taxon>Centrarchiformes</taxon>
        <taxon>Terapontoidei</taxon>
        <taxon>Terapontidae</taxon>
        <taxon>Scortum</taxon>
    </lineage>
</organism>
<gene>
    <name evidence="1" type="ORF">L3Q82_014836</name>
</gene>
<protein>
    <submittedName>
        <fullName evidence="1">Uncharacterized protein</fullName>
    </submittedName>
</protein>
<comment type="caution">
    <text evidence="1">The sequence shown here is derived from an EMBL/GenBank/DDBJ whole genome shotgun (WGS) entry which is preliminary data.</text>
</comment>